<dbReference type="PANTHER" id="PTHR33154:SF12">
    <property type="entry name" value="TRANSCRIPTIONAL REGULATORY PROTEIN"/>
    <property type="match status" value="1"/>
</dbReference>
<evidence type="ECO:0000313" key="5">
    <source>
        <dbReference type="EMBL" id="PHQ48872.1"/>
    </source>
</evidence>
<keyword evidence="2" id="KW-0238">DNA-binding</keyword>
<gene>
    <name evidence="5" type="ORF">BLA24_27820</name>
</gene>
<evidence type="ECO:0000256" key="2">
    <source>
        <dbReference type="ARBA" id="ARBA00023125"/>
    </source>
</evidence>
<keyword evidence="6" id="KW-1185">Reference proteome</keyword>
<keyword evidence="1" id="KW-0805">Transcription regulation</keyword>
<dbReference type="InterPro" id="IPR001845">
    <property type="entry name" value="HTH_ArsR_DNA-bd_dom"/>
</dbReference>
<dbReference type="InterPro" id="IPR011991">
    <property type="entry name" value="ArsR-like_HTH"/>
</dbReference>
<accession>A0A2G1XCB9</accession>
<evidence type="ECO:0000256" key="3">
    <source>
        <dbReference type="ARBA" id="ARBA00023163"/>
    </source>
</evidence>
<sequence length="106" mass="11923">MSGELLPQPAVEDIALEKVLQALGDPVRLHLFTVYANGEQYDCSSERLGVDHLHKSTISHHMRVMREAGVTSTRVVGRNRYVRLRREDLDTRFPGLVATLLRAVEG</sequence>
<dbReference type="OrthoDB" id="4471357at2"/>
<protein>
    <submittedName>
        <fullName evidence="5">Transcriptional regulator</fullName>
    </submittedName>
</protein>
<dbReference type="InterPro" id="IPR036390">
    <property type="entry name" value="WH_DNA-bd_sf"/>
</dbReference>
<proteinExistence type="predicted"/>
<evidence type="ECO:0000259" key="4">
    <source>
        <dbReference type="PROSITE" id="PS50987"/>
    </source>
</evidence>
<dbReference type="RefSeq" id="WP_099201817.1">
    <property type="nucleotide sequence ID" value="NZ_JBIRXA010000006.1"/>
</dbReference>
<dbReference type="InterPro" id="IPR036388">
    <property type="entry name" value="WH-like_DNA-bd_sf"/>
</dbReference>
<dbReference type="Gene3D" id="1.10.10.10">
    <property type="entry name" value="Winged helix-like DNA-binding domain superfamily/Winged helix DNA-binding domain"/>
    <property type="match status" value="1"/>
</dbReference>
<evidence type="ECO:0000313" key="6">
    <source>
        <dbReference type="Proteomes" id="UP000222531"/>
    </source>
</evidence>
<feature type="domain" description="HTH arsR-type" evidence="4">
    <location>
        <begin position="8"/>
        <end position="106"/>
    </location>
</feature>
<dbReference type="CDD" id="cd00090">
    <property type="entry name" value="HTH_ARSR"/>
    <property type="match status" value="1"/>
</dbReference>
<dbReference type="GO" id="GO:0003700">
    <property type="term" value="F:DNA-binding transcription factor activity"/>
    <property type="evidence" value="ECO:0007669"/>
    <property type="project" value="InterPro"/>
</dbReference>
<dbReference type="GO" id="GO:0003677">
    <property type="term" value="F:DNA binding"/>
    <property type="evidence" value="ECO:0007669"/>
    <property type="project" value="UniProtKB-KW"/>
</dbReference>
<organism evidence="5 6">
    <name type="scientific">Streptomyces cinnamoneus</name>
    <name type="common">Streptoverticillium cinnamoneum</name>
    <dbReference type="NCBI Taxonomy" id="53446"/>
    <lineage>
        <taxon>Bacteria</taxon>
        <taxon>Bacillati</taxon>
        <taxon>Actinomycetota</taxon>
        <taxon>Actinomycetes</taxon>
        <taxon>Kitasatosporales</taxon>
        <taxon>Streptomycetaceae</taxon>
        <taxon>Streptomyces</taxon>
        <taxon>Streptomyces cinnamoneus group</taxon>
    </lineage>
</organism>
<dbReference type="InterPro" id="IPR051081">
    <property type="entry name" value="HTH_MetalResp_TranReg"/>
</dbReference>
<reference evidence="5 6" key="1">
    <citation type="journal article" date="2017" name="Biochemistry">
        <title>Identification of the Biosynthetic Pathway for the Antibiotic Bicyclomycin.</title>
        <authorList>
            <person name="Patteson J."/>
            <person name="Cai W."/>
            <person name="Johnson R.A."/>
            <person name="Santa Maria K."/>
            <person name="Li B."/>
        </authorList>
    </citation>
    <scope>NUCLEOTIDE SEQUENCE [LARGE SCALE GENOMIC DNA]</scope>
    <source>
        <strain evidence="5 6">ATCC 21532</strain>
    </source>
</reference>
<name>A0A2G1XCB9_STRCJ</name>
<dbReference type="PRINTS" id="PR00778">
    <property type="entry name" value="HTHARSR"/>
</dbReference>
<comment type="caution">
    <text evidence="5">The sequence shown here is derived from an EMBL/GenBank/DDBJ whole genome shotgun (WGS) entry which is preliminary data.</text>
</comment>
<dbReference type="Proteomes" id="UP000222531">
    <property type="component" value="Unassembled WGS sequence"/>
</dbReference>
<dbReference type="AlphaFoldDB" id="A0A2G1XCB9"/>
<keyword evidence="3" id="KW-0804">Transcription</keyword>
<evidence type="ECO:0000256" key="1">
    <source>
        <dbReference type="ARBA" id="ARBA00023015"/>
    </source>
</evidence>
<dbReference type="EMBL" id="NHZO01000156">
    <property type="protein sequence ID" value="PHQ48872.1"/>
    <property type="molecule type" value="Genomic_DNA"/>
</dbReference>
<dbReference type="SMART" id="SM00418">
    <property type="entry name" value="HTH_ARSR"/>
    <property type="match status" value="1"/>
</dbReference>
<dbReference type="SUPFAM" id="SSF46785">
    <property type="entry name" value="Winged helix' DNA-binding domain"/>
    <property type="match status" value="1"/>
</dbReference>
<dbReference type="PANTHER" id="PTHR33154">
    <property type="entry name" value="TRANSCRIPTIONAL REGULATOR, ARSR FAMILY"/>
    <property type="match status" value="1"/>
</dbReference>
<dbReference type="PROSITE" id="PS50987">
    <property type="entry name" value="HTH_ARSR_2"/>
    <property type="match status" value="1"/>
</dbReference>